<feature type="DNA-binding region" description="H-T-H motif" evidence="2">
    <location>
        <begin position="145"/>
        <end position="164"/>
    </location>
</feature>
<dbReference type="EMBL" id="JAEVLS010000010">
    <property type="protein sequence ID" value="MBM0108833.1"/>
    <property type="molecule type" value="Genomic_DNA"/>
</dbReference>
<evidence type="ECO:0000256" key="2">
    <source>
        <dbReference type="PROSITE-ProRule" id="PRU00335"/>
    </source>
</evidence>
<keyword evidence="5" id="KW-1185">Reference proteome</keyword>
<dbReference type="Proteomes" id="UP000661077">
    <property type="component" value="Unassembled WGS sequence"/>
</dbReference>
<dbReference type="PANTHER" id="PTHR30055:SF148">
    <property type="entry name" value="TETR-FAMILY TRANSCRIPTIONAL REGULATOR"/>
    <property type="match status" value="1"/>
</dbReference>
<dbReference type="Gene3D" id="1.10.357.10">
    <property type="entry name" value="Tetracycline Repressor, domain 2"/>
    <property type="match status" value="1"/>
</dbReference>
<comment type="caution">
    <text evidence="4">The sequence shown here is derived from an EMBL/GenBank/DDBJ whole genome shotgun (WGS) entry which is preliminary data.</text>
</comment>
<evidence type="ECO:0000256" key="1">
    <source>
        <dbReference type="ARBA" id="ARBA00023125"/>
    </source>
</evidence>
<feature type="domain" description="HTH tetR-type" evidence="3">
    <location>
        <begin position="122"/>
        <end position="182"/>
    </location>
</feature>
<organism evidence="4 5">
    <name type="scientific">Steroidobacter gossypii</name>
    <dbReference type="NCBI Taxonomy" id="2805490"/>
    <lineage>
        <taxon>Bacteria</taxon>
        <taxon>Pseudomonadati</taxon>
        <taxon>Pseudomonadota</taxon>
        <taxon>Gammaproteobacteria</taxon>
        <taxon>Steroidobacterales</taxon>
        <taxon>Steroidobacteraceae</taxon>
        <taxon>Steroidobacter</taxon>
    </lineage>
</organism>
<dbReference type="InterPro" id="IPR041479">
    <property type="entry name" value="TetR_CgmR_C"/>
</dbReference>
<reference evidence="4 5" key="1">
    <citation type="journal article" date="2021" name="Int. J. Syst. Evol. Microbiol.">
        <title>Steroidobacter gossypii sp. nov., isolated from soil of cotton cropping field.</title>
        <authorList>
            <person name="Huang R."/>
            <person name="Yang S."/>
            <person name="Zhen C."/>
            <person name="Liu W."/>
        </authorList>
    </citation>
    <scope>NUCLEOTIDE SEQUENCE [LARGE SCALE GENOMIC DNA]</scope>
    <source>
        <strain evidence="4 5">S1-65</strain>
    </source>
</reference>
<dbReference type="Pfam" id="PF17937">
    <property type="entry name" value="TetR_C_28"/>
    <property type="match status" value="1"/>
</dbReference>
<name>A0ABS1X6J3_9GAMM</name>
<evidence type="ECO:0000313" key="4">
    <source>
        <dbReference type="EMBL" id="MBM0108833.1"/>
    </source>
</evidence>
<evidence type="ECO:0000259" key="3">
    <source>
        <dbReference type="PROSITE" id="PS50977"/>
    </source>
</evidence>
<accession>A0ABS1X6J3</accession>
<evidence type="ECO:0000313" key="5">
    <source>
        <dbReference type="Proteomes" id="UP000661077"/>
    </source>
</evidence>
<dbReference type="PROSITE" id="PS50977">
    <property type="entry name" value="HTH_TETR_2"/>
    <property type="match status" value="1"/>
</dbReference>
<dbReference type="InterPro" id="IPR001647">
    <property type="entry name" value="HTH_TetR"/>
</dbReference>
<dbReference type="RefSeq" id="WP_203171005.1">
    <property type="nucleotide sequence ID" value="NZ_JAEVLS010000010.1"/>
</dbReference>
<dbReference type="PRINTS" id="PR00455">
    <property type="entry name" value="HTHTETR"/>
</dbReference>
<sequence>MRSPAGAGSIRQLRKPSDCATGFRRLRTGTLRSPVSLFGRLEKLAKSYHCIVMTRLCIQFSKRSKDCDRARAARRKSIAGMKRPARHARKLLQTVPAGRYIHRPVGTARLGTMVELAANTISPARERILEAAERVVGEVGAARMTLDGVAQAAGVSKGGLLYHFPSKESLLSALAKRYVESMADCVEQAKNATGETGDRDLKACILGILEQQPRAKIVGMGAALFAAAANDLTLLEVIRERIAQYTKQLERSDVDFARAAVVTLAIDGLIMRESLRISCFTEEQRERVVQQLLKIADEAYR</sequence>
<dbReference type="SUPFAM" id="SSF46689">
    <property type="entry name" value="Homeodomain-like"/>
    <property type="match status" value="1"/>
</dbReference>
<dbReference type="PANTHER" id="PTHR30055">
    <property type="entry name" value="HTH-TYPE TRANSCRIPTIONAL REGULATOR RUTR"/>
    <property type="match status" value="1"/>
</dbReference>
<dbReference type="InterPro" id="IPR050109">
    <property type="entry name" value="HTH-type_TetR-like_transc_reg"/>
</dbReference>
<dbReference type="InterPro" id="IPR009057">
    <property type="entry name" value="Homeodomain-like_sf"/>
</dbReference>
<keyword evidence="1 2" id="KW-0238">DNA-binding</keyword>
<gene>
    <name evidence="4" type="ORF">JM946_29220</name>
</gene>
<dbReference type="Pfam" id="PF00440">
    <property type="entry name" value="TetR_N"/>
    <property type="match status" value="1"/>
</dbReference>
<protein>
    <submittedName>
        <fullName evidence="4">TetR/AcrR family transcriptional regulator</fullName>
    </submittedName>
</protein>
<proteinExistence type="predicted"/>